<accession>A0A0V0GM17</accession>
<proteinExistence type="predicted"/>
<protein>
    <submittedName>
        <fullName evidence="3">Putative ovule protein</fullName>
    </submittedName>
</protein>
<feature type="region of interest" description="Disordered" evidence="1">
    <location>
        <begin position="1"/>
        <end position="31"/>
    </location>
</feature>
<keyword evidence="2" id="KW-0472">Membrane</keyword>
<evidence type="ECO:0000256" key="1">
    <source>
        <dbReference type="SAM" id="MobiDB-lite"/>
    </source>
</evidence>
<name>A0A0V0GM17_SOLCH</name>
<evidence type="ECO:0000313" key="3">
    <source>
        <dbReference type="EMBL" id="JAP08294.1"/>
    </source>
</evidence>
<organism evidence="3">
    <name type="scientific">Solanum chacoense</name>
    <name type="common">Chaco potato</name>
    <dbReference type="NCBI Taxonomy" id="4108"/>
    <lineage>
        <taxon>Eukaryota</taxon>
        <taxon>Viridiplantae</taxon>
        <taxon>Streptophyta</taxon>
        <taxon>Embryophyta</taxon>
        <taxon>Tracheophyta</taxon>
        <taxon>Spermatophyta</taxon>
        <taxon>Magnoliopsida</taxon>
        <taxon>eudicotyledons</taxon>
        <taxon>Gunneridae</taxon>
        <taxon>Pentapetalae</taxon>
        <taxon>asterids</taxon>
        <taxon>lamiids</taxon>
        <taxon>Solanales</taxon>
        <taxon>Solanaceae</taxon>
        <taxon>Solanoideae</taxon>
        <taxon>Solaneae</taxon>
        <taxon>Solanum</taxon>
    </lineage>
</organism>
<evidence type="ECO:0000256" key="2">
    <source>
        <dbReference type="SAM" id="Phobius"/>
    </source>
</evidence>
<keyword evidence="2" id="KW-0812">Transmembrane</keyword>
<dbReference type="AlphaFoldDB" id="A0A0V0GM17"/>
<feature type="non-terminal residue" evidence="3">
    <location>
        <position position="1"/>
    </location>
</feature>
<keyword evidence="2" id="KW-1133">Transmembrane helix</keyword>
<dbReference type="EMBL" id="GEDG01037169">
    <property type="protein sequence ID" value="JAP08294.1"/>
    <property type="molecule type" value="Transcribed_RNA"/>
</dbReference>
<reference evidence="3" key="1">
    <citation type="submission" date="2015-12" db="EMBL/GenBank/DDBJ databases">
        <title>Gene expression during late stages of embryo sac development: a critical building block for successful pollen-pistil interactions.</title>
        <authorList>
            <person name="Liu Y."/>
            <person name="Joly V."/>
            <person name="Sabar M."/>
            <person name="Matton D.P."/>
        </authorList>
    </citation>
    <scope>NUCLEOTIDE SEQUENCE</scope>
</reference>
<feature type="transmembrane region" description="Helical" evidence="2">
    <location>
        <begin position="29"/>
        <end position="51"/>
    </location>
</feature>
<sequence length="69" mass="8030">SRSVAAASQRRRREEEEKKRRKRRTSKDSSWFSSGVIPIQVCEIIVLGWFIPPHTKLVLISEKRFGCVC</sequence>